<protein>
    <submittedName>
        <fullName evidence="1">Uncharacterized protein</fullName>
    </submittedName>
</protein>
<comment type="caution">
    <text evidence="1">The sequence shown here is derived from an EMBL/GenBank/DDBJ whole genome shotgun (WGS) entry which is preliminary data.</text>
</comment>
<proteinExistence type="predicted"/>
<reference evidence="2" key="1">
    <citation type="journal article" date="2024" name="Proc. Natl. Acad. Sci. U.S.A.">
        <title>Extraordinary preservation of gene collinearity over three hundred million years revealed in homosporous lycophytes.</title>
        <authorList>
            <person name="Li C."/>
            <person name="Wickell D."/>
            <person name="Kuo L.Y."/>
            <person name="Chen X."/>
            <person name="Nie B."/>
            <person name="Liao X."/>
            <person name="Peng D."/>
            <person name="Ji J."/>
            <person name="Jenkins J."/>
            <person name="Williams M."/>
            <person name="Shu S."/>
            <person name="Plott C."/>
            <person name="Barry K."/>
            <person name="Rajasekar S."/>
            <person name="Grimwood J."/>
            <person name="Han X."/>
            <person name="Sun S."/>
            <person name="Hou Z."/>
            <person name="He W."/>
            <person name="Dai G."/>
            <person name="Sun C."/>
            <person name="Schmutz J."/>
            <person name="Leebens-Mack J.H."/>
            <person name="Li F.W."/>
            <person name="Wang L."/>
        </authorList>
    </citation>
    <scope>NUCLEOTIDE SEQUENCE [LARGE SCALE GENOMIC DNA]</scope>
    <source>
        <strain evidence="2">cv. PW_Plant_1</strain>
    </source>
</reference>
<keyword evidence="2" id="KW-1185">Reference proteome</keyword>
<accession>A0ACC2C6C0</accession>
<evidence type="ECO:0000313" key="2">
    <source>
        <dbReference type="Proteomes" id="UP001162992"/>
    </source>
</evidence>
<sequence length="236" mass="26425">MVARVSDERFNNPIFKIYGEPGHSRSVLNEARSRLSLSGIEELNEADIIEAHDAIWQYHTHTIHPHQCTSVLLQRIQAPVHVVWSIVRRFDAPQLYKRFVRSCVMTGDGKVGSMRHYTVVSGLPAASSTERLEVLDDEKHVLSFKIVGGEHRLRNYRSITTVHQDQAEGNIGTFVVESYVVDIPEGNTMEETCIFANTLVRCNLQSLAKLAEERASLNANVSPAAAAAKLFKNTIM</sequence>
<organism evidence="1 2">
    <name type="scientific">Diphasiastrum complanatum</name>
    <name type="common">Issler's clubmoss</name>
    <name type="synonym">Lycopodium complanatum</name>
    <dbReference type="NCBI Taxonomy" id="34168"/>
    <lineage>
        <taxon>Eukaryota</taxon>
        <taxon>Viridiplantae</taxon>
        <taxon>Streptophyta</taxon>
        <taxon>Embryophyta</taxon>
        <taxon>Tracheophyta</taxon>
        <taxon>Lycopodiopsida</taxon>
        <taxon>Lycopodiales</taxon>
        <taxon>Lycopodiaceae</taxon>
        <taxon>Lycopodioideae</taxon>
        <taxon>Diphasiastrum</taxon>
    </lineage>
</organism>
<dbReference type="EMBL" id="CM055102">
    <property type="protein sequence ID" value="KAJ7537399.1"/>
    <property type="molecule type" value="Genomic_DNA"/>
</dbReference>
<evidence type="ECO:0000313" key="1">
    <source>
        <dbReference type="EMBL" id="KAJ7537399.1"/>
    </source>
</evidence>
<dbReference type="Proteomes" id="UP001162992">
    <property type="component" value="Chromosome 11"/>
</dbReference>
<name>A0ACC2C6C0_DIPCM</name>
<gene>
    <name evidence="1" type="ORF">O6H91_11G004700</name>
</gene>